<name>A0ABY5S6M3_9BACL</name>
<dbReference type="RefSeq" id="WP_258385646.1">
    <property type="nucleotide sequence ID" value="NZ_CP091430.1"/>
</dbReference>
<keyword evidence="2" id="KW-1185">Reference proteome</keyword>
<evidence type="ECO:0000313" key="2">
    <source>
        <dbReference type="Proteomes" id="UP001057877"/>
    </source>
</evidence>
<dbReference type="EMBL" id="CP091430">
    <property type="protein sequence ID" value="UVI29557.1"/>
    <property type="molecule type" value="Genomic_DNA"/>
</dbReference>
<proteinExistence type="predicted"/>
<gene>
    <name evidence="1" type="ORF">L1F29_29755</name>
</gene>
<protein>
    <submittedName>
        <fullName evidence="1">Uncharacterized protein</fullName>
    </submittedName>
</protein>
<sequence>MNFNGKIDAKDIKTGIEQLAGIGTLIGKDNTVYAGMIEGINAKMNIDAEECFSDSYKKEALVAEIMVQKLMNGAYIDLSDVQSCFEHEHWRSIVSKFANKYGIK</sequence>
<accession>A0ABY5S6M3</accession>
<organism evidence="1 2">
    <name type="scientific">Paenibacillus spongiae</name>
    <dbReference type="NCBI Taxonomy" id="2909671"/>
    <lineage>
        <taxon>Bacteria</taxon>
        <taxon>Bacillati</taxon>
        <taxon>Bacillota</taxon>
        <taxon>Bacilli</taxon>
        <taxon>Bacillales</taxon>
        <taxon>Paenibacillaceae</taxon>
        <taxon>Paenibacillus</taxon>
    </lineage>
</organism>
<evidence type="ECO:0000313" key="1">
    <source>
        <dbReference type="EMBL" id="UVI29557.1"/>
    </source>
</evidence>
<reference evidence="1" key="1">
    <citation type="submission" date="2022-01" db="EMBL/GenBank/DDBJ databases">
        <title>Paenibacillus spongiae sp. nov., isolated from marine sponge.</title>
        <authorList>
            <person name="Li Z."/>
            <person name="Zhang M."/>
        </authorList>
    </citation>
    <scope>NUCLEOTIDE SEQUENCE</scope>
    <source>
        <strain evidence="1">PHS-Z3</strain>
    </source>
</reference>
<dbReference type="Proteomes" id="UP001057877">
    <property type="component" value="Chromosome"/>
</dbReference>